<comment type="caution">
    <text evidence="2">The sequence shown here is derived from an EMBL/GenBank/DDBJ whole genome shotgun (WGS) entry which is preliminary data.</text>
</comment>
<gene>
    <name evidence="2" type="ORF">MALK_2240</name>
</gene>
<dbReference type="InterPro" id="IPR022382">
    <property type="entry name" value="Mycoplasma_peptidase_DUF31"/>
</dbReference>
<proteinExistence type="predicted"/>
<dbReference type="InterPro" id="IPR022381">
    <property type="entry name" value="Uncharacterised_MG067"/>
</dbReference>
<dbReference type="NCBIfam" id="NF045841">
    <property type="entry name" value="Ig_SerProt_MIP"/>
    <property type="match status" value="1"/>
</dbReference>
<dbReference type="eggNOG" id="ENOG5033SXH">
    <property type="taxonomic scope" value="Bacteria"/>
</dbReference>
<dbReference type="PATRIC" id="fig|1188234.3.peg.211"/>
<dbReference type="NCBIfam" id="NF045842">
    <property type="entry name" value="MIP_near_MIB"/>
    <property type="match status" value="1"/>
</dbReference>
<dbReference type="EMBL" id="AMWK01000006">
    <property type="protein sequence ID" value="ENY53897.1"/>
    <property type="molecule type" value="Genomic_DNA"/>
</dbReference>
<evidence type="ECO:0000313" key="2">
    <source>
        <dbReference type="EMBL" id="ENY53897.1"/>
    </source>
</evidence>
<evidence type="ECO:0000313" key="3">
    <source>
        <dbReference type="Proteomes" id="UP000013137"/>
    </source>
</evidence>
<protein>
    <recommendedName>
        <fullName evidence="1">DUF31 domain-containing protein</fullName>
    </recommendedName>
</protein>
<dbReference type="Proteomes" id="UP000013137">
    <property type="component" value="Unassembled WGS sequence"/>
</dbReference>
<name>N9U015_9BACT</name>
<dbReference type="PROSITE" id="PS51257">
    <property type="entry name" value="PROKAR_LIPOPROTEIN"/>
    <property type="match status" value="1"/>
</dbReference>
<feature type="domain" description="DUF31" evidence="1">
    <location>
        <begin position="288"/>
        <end position="746"/>
    </location>
</feature>
<dbReference type="AlphaFoldDB" id="N9U015"/>
<accession>N9U015</accession>
<dbReference type="OrthoDB" id="393864at2"/>
<evidence type="ECO:0000259" key="1">
    <source>
        <dbReference type="Pfam" id="PF01732"/>
    </source>
</evidence>
<sequence>MKLKFKHNKKYLFLLFPIISLPTLMLFSCENKQMNNVQNYSDLEFENDFKKIVSSANFEDHFILLTDNFLEKDKKDIFPTELKKQLSNLSLKAKNEDLNKKIKFKILDIILAANADEIGEAKIKISFENKNTNKIFDHVFNLKELKSLSKNLEGNFGTNSNIDLNKYLHYSQEKRFLHDNNEYLKVLRNYLASSMGIKNWNDLRKNVNINNSQIENFNQQAKKVHQDAYENLAYKGFTIPSYNSKNSVEGLQLFEGIEIGKLPSWVDSIGKSGDDIYKTIGLARTIVNQKYLDIAKQTFSINLSRKNDFKNEINQLNENIKLWETPGKQDQFEKLKNEEITKLEHIRSHTEKHWDEIIKNNKNDSSSSNFLAEKQKNLDDIDQKIKYFKELTIEAEIKILKQKILELESIAKEGKSFISENGTMWILDYELNSNGYPTKWYFGTNSHVARAIRDNFTSFSITKIANDVEVGQTLNLSRLDDNITTFYFNNKDAIKKVFDGVGYLKKKPSEFLIPEQRQKFQDYEAFADFAVLEIDFSKIKELSALSNEKNTTEKYNKANENDFSKNLAKEITNDYANQKDKHIKFRKNSYLKDYKNINYSLQGNNSKDLEYLYAVGWPRSTGDFYLDKKAQGYDYEWAKQSLSLWFNTDFSYYNKEIQKQKFDLNNKIDQGNFLSYNVGYRSFINKPGIVDTFISTPKFGDGFYELNGKKYINMTLGYVPRYYAPIAGASGSSIRNQNNELVSIYYSTNNGARAGLSAAFRSEGFDYQGLYGQYNLPQYDLIYGGGKDQKNSYREALKNLYPNLKTNLFQNGLEKIEDDYKFKEILNFKNI</sequence>
<reference evidence="2 3" key="1">
    <citation type="journal article" date="2013" name="Genome Announc.">
        <title>Draft Genome Sequences of Mycoplasma alkalescens, Mycoplasma arginini, and Mycoplasma bovigenitalium, Three Species with Equivocal Pathogenic Status for Cattle.</title>
        <authorList>
            <person name="Manso-Silvan L."/>
            <person name="Tardy F."/>
            <person name="Baranowski E."/>
            <person name="Barre A."/>
            <person name="Blanchard A."/>
            <person name="Breton M."/>
            <person name="Couture C."/>
            <person name="Citti C."/>
            <person name="Dordet-Frisoni E."/>
            <person name="Dupuy V."/>
            <person name="Gaurivaud P."/>
            <person name="Jacob D."/>
            <person name="Lemaitre C."/>
            <person name="Nikolski M."/>
            <person name="Nouvel L.X."/>
            <person name="Poumarat F."/>
            <person name="Thebault P."/>
            <person name="Theil S."/>
            <person name="Thiaucourt F."/>
            <person name="Sirand-Pugnet P."/>
        </authorList>
    </citation>
    <scope>NUCLEOTIDE SEQUENCE [LARGE SCALE GENOMIC DNA]</scope>
    <source>
        <strain evidence="2 3">14918</strain>
    </source>
</reference>
<organism evidence="2 3">
    <name type="scientific">Metamycoplasma alkalescens 14918</name>
    <dbReference type="NCBI Taxonomy" id="1188234"/>
    <lineage>
        <taxon>Bacteria</taxon>
        <taxon>Bacillati</taxon>
        <taxon>Mycoplasmatota</taxon>
        <taxon>Mycoplasmoidales</taxon>
        <taxon>Metamycoplasmataceae</taxon>
        <taxon>Metamycoplasma</taxon>
    </lineage>
</organism>
<dbReference type="Pfam" id="PF01732">
    <property type="entry name" value="Mycop_pep_DUF31"/>
    <property type="match status" value="1"/>
</dbReference>
<dbReference type="PRINTS" id="PR00840">
    <property type="entry name" value="Y06768FAMILY"/>
</dbReference>
<keyword evidence="3" id="KW-1185">Reference proteome</keyword>
<dbReference type="Gene3D" id="3.10.450.270">
    <property type="match status" value="1"/>
</dbReference>
<dbReference type="RefSeq" id="WP_002881216.1">
    <property type="nucleotide sequence ID" value="NZ_AMWK01000006.1"/>
</dbReference>